<name>N4WCT9_9BACI</name>
<comment type="similarity">
    <text evidence="1">Belongs to the zinc-associated anti-sigma factor (ZAS) superfamily. Anti-sigma-W factor family.</text>
</comment>
<dbReference type="InterPro" id="IPR027383">
    <property type="entry name" value="Znf_put"/>
</dbReference>
<organism evidence="5 6">
    <name type="scientific">Gracilibacillus halophilus YIM-C55.5</name>
    <dbReference type="NCBI Taxonomy" id="1308866"/>
    <lineage>
        <taxon>Bacteria</taxon>
        <taxon>Bacillati</taxon>
        <taxon>Bacillota</taxon>
        <taxon>Bacilli</taxon>
        <taxon>Bacillales</taxon>
        <taxon>Bacillaceae</taxon>
        <taxon>Gracilibacillus</taxon>
    </lineage>
</organism>
<dbReference type="Pfam" id="PF13490">
    <property type="entry name" value="zf-HC2"/>
    <property type="match status" value="1"/>
</dbReference>
<dbReference type="eggNOG" id="COG5662">
    <property type="taxonomic scope" value="Bacteria"/>
</dbReference>
<keyword evidence="3" id="KW-0812">Transmembrane</keyword>
<dbReference type="PATRIC" id="fig|1308866.3.peg.495"/>
<dbReference type="EMBL" id="APML01000007">
    <property type="protein sequence ID" value="ENH98068.1"/>
    <property type="molecule type" value="Genomic_DNA"/>
</dbReference>
<gene>
    <name evidence="5" type="ORF">J416_02454</name>
</gene>
<evidence type="ECO:0000256" key="1">
    <source>
        <dbReference type="ARBA" id="ARBA00024353"/>
    </source>
</evidence>
<dbReference type="RefSeq" id="WP_003463901.1">
    <property type="nucleotide sequence ID" value="NZ_APML01000007.1"/>
</dbReference>
<keyword evidence="6" id="KW-1185">Reference proteome</keyword>
<proteinExistence type="inferred from homology"/>
<evidence type="ECO:0000313" key="5">
    <source>
        <dbReference type="EMBL" id="ENH98068.1"/>
    </source>
</evidence>
<evidence type="ECO:0000256" key="3">
    <source>
        <dbReference type="SAM" id="Phobius"/>
    </source>
</evidence>
<evidence type="ECO:0000313" key="6">
    <source>
        <dbReference type="Proteomes" id="UP000012283"/>
    </source>
</evidence>
<keyword evidence="3" id="KW-1133">Transmembrane helix</keyword>
<protein>
    <recommendedName>
        <fullName evidence="2">Anti-sigma-W factor RsiW</fullName>
    </recommendedName>
</protein>
<dbReference type="InterPro" id="IPR041916">
    <property type="entry name" value="Anti_sigma_zinc_sf"/>
</dbReference>
<feature type="transmembrane region" description="Helical" evidence="3">
    <location>
        <begin position="86"/>
        <end position="108"/>
    </location>
</feature>
<sequence>MNCNKEAIQLMHQYLDGDIKKEDEDRLRLHLQTCSDCQRHFHELKRTVALITSHTNLTTSSEFANNVMAQLPKEKKRMSAKRWMRMHPVFTAAAVFFVLMLGSMISAWGQEQELTYPKGKNLVIENDTVIVPEDVTIHDDLEIKNANLKVEGEVKGDVVLINGDHLSASVGKVSGEIKQVDQVFDWLWYKLKGFVQSVFDFSQSDNDNE</sequence>
<evidence type="ECO:0000256" key="2">
    <source>
        <dbReference type="ARBA" id="ARBA00024438"/>
    </source>
</evidence>
<comment type="caution">
    <text evidence="5">The sequence shown here is derived from an EMBL/GenBank/DDBJ whole genome shotgun (WGS) entry which is preliminary data.</text>
</comment>
<keyword evidence="3" id="KW-0472">Membrane</keyword>
<evidence type="ECO:0000259" key="4">
    <source>
        <dbReference type="Pfam" id="PF13490"/>
    </source>
</evidence>
<dbReference type="Proteomes" id="UP000012283">
    <property type="component" value="Unassembled WGS sequence"/>
</dbReference>
<accession>N4WCT9</accession>
<dbReference type="OrthoDB" id="9782842at2"/>
<dbReference type="Gene3D" id="1.10.10.1320">
    <property type="entry name" value="Anti-sigma factor, zinc-finger domain"/>
    <property type="match status" value="1"/>
</dbReference>
<feature type="domain" description="Putative zinc-finger" evidence="4">
    <location>
        <begin position="3"/>
        <end position="38"/>
    </location>
</feature>
<dbReference type="AlphaFoldDB" id="N4WCT9"/>
<dbReference type="STRING" id="1308866.J416_02454"/>
<reference evidence="5 6" key="1">
    <citation type="submission" date="2013-03" db="EMBL/GenBank/DDBJ databases">
        <title>Draft genome sequence of Gracibacillus halophilus YIM-C55.5, a moderately halophilic and thermophilic organism from the Xiaochaidamu salt lake.</title>
        <authorList>
            <person name="Sugumar T."/>
            <person name="Polireddy D.R."/>
            <person name="Antony A."/>
            <person name="Madhava Y.R."/>
            <person name="Sivakumar N."/>
        </authorList>
    </citation>
    <scope>NUCLEOTIDE SEQUENCE [LARGE SCALE GENOMIC DNA]</scope>
    <source>
        <strain evidence="5 6">YIM-C55.5</strain>
    </source>
</reference>